<evidence type="ECO:0000313" key="2">
    <source>
        <dbReference type="Proteomes" id="UP000830395"/>
    </source>
</evidence>
<protein>
    <submittedName>
        <fullName evidence="1">Uncharacterized protein</fullName>
    </submittedName>
</protein>
<proteinExistence type="predicted"/>
<dbReference type="EMBL" id="CM040981">
    <property type="protein sequence ID" value="MCJ8734102.1"/>
    <property type="molecule type" value="Genomic_DNA"/>
</dbReference>
<reference evidence="1" key="1">
    <citation type="submission" date="2020-02" db="EMBL/GenBank/DDBJ databases">
        <title>Genome sequencing of the panga catfish, Pangasius djambal.</title>
        <authorList>
            <person name="Wen M."/>
            <person name="Zahm M."/>
            <person name="Roques C."/>
            <person name="Cabau C."/>
            <person name="Klopp C."/>
            <person name="Donnadieu C."/>
            <person name="Jouanno E."/>
            <person name="Avarre J.-C."/>
            <person name="Campet M."/>
            <person name="Ha T."/>
            <person name="Dugue R."/>
            <person name="Lampietro C."/>
            <person name="Louis A."/>
            <person name="Herpin A."/>
            <person name="Echchiki A."/>
            <person name="Berthelot C."/>
            <person name="Parey E."/>
            <person name="Roest-Crollius H."/>
            <person name="Braasch I."/>
            <person name="Postlethwait J.H."/>
            <person name="Bobe J."/>
            <person name="Montfort J."/>
            <person name="Bouchez O."/>
            <person name="Begum T."/>
            <person name="Schartl M."/>
            <person name="Gustiano R."/>
            <person name="Guiguen Y."/>
        </authorList>
    </citation>
    <scope>NUCLEOTIDE SEQUENCE</scope>
    <source>
        <strain evidence="1">Pdj_M5554</strain>
    </source>
</reference>
<name>A0ACC5YEZ3_9TELE</name>
<accession>A0ACC5YEZ3</accession>
<evidence type="ECO:0000313" key="1">
    <source>
        <dbReference type="EMBL" id="MCJ8734102.1"/>
    </source>
</evidence>
<dbReference type="Proteomes" id="UP000830395">
    <property type="component" value="Chromosome 7"/>
</dbReference>
<keyword evidence="2" id="KW-1185">Reference proteome</keyword>
<organism evidence="1 2">
    <name type="scientific">Pangasius djambal</name>
    <dbReference type="NCBI Taxonomy" id="1691987"/>
    <lineage>
        <taxon>Eukaryota</taxon>
        <taxon>Metazoa</taxon>
        <taxon>Chordata</taxon>
        <taxon>Craniata</taxon>
        <taxon>Vertebrata</taxon>
        <taxon>Euteleostomi</taxon>
        <taxon>Actinopterygii</taxon>
        <taxon>Neopterygii</taxon>
        <taxon>Teleostei</taxon>
        <taxon>Ostariophysi</taxon>
        <taxon>Siluriformes</taxon>
        <taxon>Pangasiidae</taxon>
        <taxon>Pangasius</taxon>
    </lineage>
</organism>
<comment type="caution">
    <text evidence="1">The sequence shown here is derived from an EMBL/GenBank/DDBJ whole genome shotgun (WGS) entry which is preliminary data.</text>
</comment>
<sequence length="821" mass="92826">MSVELDVFVGNTTIMDKEVYQLWLNGYTVNDAVKVRIEGGVMEECEASADVLLSDTMDQFRTFQMCERLLQNPAKLANQLLFQIPPDRQAMLIERYYAFDDTFAREVLGKKLSKGTKKDLDDVSAKTGIMLKSCRRQFDNFKRVFKVVEELKGPLVENIKQHFLLPDQLARDYAAIVFFANNRFETGKKKLQYLTFQDFAFCAGQLINNWTVGAVDNMVEDMDVDLDKEFLQDLKDLKMLITDKDLLDQHKSLVCVALRGKTKVFNEMEANFKNLSRGLVNIAAKLTNTKDVRDFFIDLVEKFIEPCRSEKWTSTDVNLYLTHYTNSAHILDSFKHQTVWTRPQPEVRSRKNKSVLFRSVISNLGLKPVFSALPESLQRVPVCVCLTRYFCTFSLSSKEAAISQPPTESDTYTECTDGYHWDPQTQHCKDINECETIPEACKGEMKCFNHYGGYLCLPRSASVIPAPDPPNQIPAGVGNTSSEPYNPCPSGYEAHGDSCVDVDECERDEHDCQPSQDCINTEGSFTCQCPNGYRKVGTECIDIDECRYRYCQHRCVNVPGSFSCQCEPGFQLAGNNRSCIDVDECDMGAPCSQRCYNTYGTFLCRCEQGYELGPDGFTCKDTDECSFSSYLCQHQCVNEPGKFSCVCPEGYQLLGTRLCQDINECETGAHQCTDSQTCVNIHGGHQCYDTNRCQEPYVQVSNNRCVCPVSKPGCRDLPFSIVHRYMSITSERSVPSDIFQIQATSVYPGAYNTFRIRSGDDNGDFYIRQINNISAMLVLARAVTGPKEYVLDLEMVSVNPLMSYQTSSALRLSVYVGPHTF</sequence>
<gene>
    <name evidence="1" type="ORF">PDJAM_G00231550</name>
</gene>